<dbReference type="PANTHER" id="PTHR36896">
    <property type="entry name" value="OS01G0729500 PROTEIN"/>
    <property type="match status" value="1"/>
</dbReference>
<dbReference type="EnsemblPlants" id="OGLUM01G33760.1">
    <property type="protein sequence ID" value="OGLUM01G33760.1"/>
    <property type="gene ID" value="OGLUM01G33760"/>
</dbReference>
<dbReference type="AlphaFoldDB" id="A0A0D9YEI5"/>
<sequence>MPMRRLGRLKPEEKRSRQAVDLFGCLPCPPSLPQLSRSRFFYSISPPRLRLASLAMGKSRSGVLLALLLVCAAVAAAAAAAVPGSKGKGGAGRAEVACSDLATRGECVASGGGSRCRWCRSEALDDMCFGAAEAWRLPNQVFSCDPPAGGAAHARR</sequence>
<keyword evidence="1" id="KW-0812">Transmembrane</keyword>
<reference evidence="2" key="3">
    <citation type="submission" date="2018-05" db="EMBL/GenBank/DDBJ databases">
        <title>OgluRS3 (Oryza glumaepatula Reference Sequence Version 3).</title>
        <authorList>
            <person name="Zhang J."/>
            <person name="Kudrna D."/>
            <person name="Lee S."/>
            <person name="Talag J."/>
            <person name="Welchert J."/>
            <person name="Wing R.A."/>
        </authorList>
    </citation>
    <scope>NUCLEOTIDE SEQUENCE [LARGE SCALE GENOMIC DNA]</scope>
</reference>
<reference evidence="2" key="1">
    <citation type="submission" date="2013-08" db="EMBL/GenBank/DDBJ databases">
        <title>Oryza genome evolution.</title>
        <authorList>
            <person name="Wing R.A."/>
            <person name="Panaud O."/>
            <person name="Oliveira A.C."/>
        </authorList>
    </citation>
    <scope>NUCLEOTIDE SEQUENCE</scope>
</reference>
<organism evidence="2">
    <name type="scientific">Oryza glumipatula</name>
    <dbReference type="NCBI Taxonomy" id="40148"/>
    <lineage>
        <taxon>Eukaryota</taxon>
        <taxon>Viridiplantae</taxon>
        <taxon>Streptophyta</taxon>
        <taxon>Embryophyta</taxon>
        <taxon>Tracheophyta</taxon>
        <taxon>Spermatophyta</taxon>
        <taxon>Magnoliopsida</taxon>
        <taxon>Liliopsida</taxon>
        <taxon>Poales</taxon>
        <taxon>Poaceae</taxon>
        <taxon>BOP clade</taxon>
        <taxon>Oryzoideae</taxon>
        <taxon>Oryzeae</taxon>
        <taxon>Oryzinae</taxon>
        <taxon>Oryza</taxon>
    </lineage>
</organism>
<dbReference type="HOGENOM" id="CLU_1689515_0_0_1"/>
<keyword evidence="1" id="KW-0472">Membrane</keyword>
<accession>A0A0D9YEI5</accession>
<dbReference type="Proteomes" id="UP000026961">
    <property type="component" value="Chromosome 1"/>
</dbReference>
<evidence type="ECO:0000313" key="2">
    <source>
        <dbReference type="EnsemblPlants" id="OGLUM01G33760.1"/>
    </source>
</evidence>
<keyword evidence="3" id="KW-1185">Reference proteome</keyword>
<dbReference type="Gramene" id="OGLUM01G33760.1">
    <property type="protein sequence ID" value="OGLUM01G33760.1"/>
    <property type="gene ID" value="OGLUM01G33760"/>
</dbReference>
<proteinExistence type="predicted"/>
<dbReference type="eggNOG" id="ENOG502SC11">
    <property type="taxonomic scope" value="Eukaryota"/>
</dbReference>
<dbReference type="PANTHER" id="PTHR36896:SF2">
    <property type="entry name" value="OS01G0729500 PROTEIN"/>
    <property type="match status" value="1"/>
</dbReference>
<name>A0A0D9YEI5_9ORYZ</name>
<keyword evidence="1" id="KW-1133">Transmembrane helix</keyword>
<protein>
    <submittedName>
        <fullName evidence="2">Uncharacterized protein</fullName>
    </submittedName>
</protein>
<feature type="transmembrane region" description="Helical" evidence="1">
    <location>
        <begin position="63"/>
        <end position="82"/>
    </location>
</feature>
<evidence type="ECO:0000256" key="1">
    <source>
        <dbReference type="SAM" id="Phobius"/>
    </source>
</evidence>
<reference evidence="2" key="2">
    <citation type="submission" date="2015-04" db="UniProtKB">
        <authorList>
            <consortium name="EnsemblPlants"/>
        </authorList>
    </citation>
    <scope>IDENTIFICATION</scope>
</reference>
<evidence type="ECO:0000313" key="3">
    <source>
        <dbReference type="Proteomes" id="UP000026961"/>
    </source>
</evidence>